<dbReference type="BioCyc" id="PSYR875330:G11XH-3063-MONOMER"/>
<feature type="domain" description="Double-stranded DNA deaminase toxin A prePAAR motif" evidence="2">
    <location>
        <begin position="193"/>
        <end position="244"/>
    </location>
</feature>
<keyword evidence="1" id="KW-0472">Membrane</keyword>
<sequence>MFDRISEARIREEKRLEEERLAQAIVDAIPVPERFHTNELSFIRPLGFKDKTFHVFTLTDVGPSPLSVVIGRTSIEGDKDLEYLSQLLLADLKKALSHLEWVEPLFPVEVAGVEGRRVEFKWRQQGTPVHQLQFIFLHYDEHRHPVLMQITGTSNHSGGMTAEEKAAFHLLVETLELRFYSKFRSVGRSEMSAAARLNDPIEHTGSLTGLLAGLAIGAIGAALVVGTGGLAAVAIVGAFAATGAGVGQLIGSLSCCNHQTGQILSGSSNVYINGEPAARAHADQAKCDEHSSTPQVIAQGSSNVYINGHPAARVGDCTACDAKIVVGSSSVFIGGGTETTDPINPEVPELLTRGILLVGLASAFVLVSPVIVIAGLVGGIAGGTVGSLGGAQLFGEGTDGQKLMAFGGALLGGGLGAKGGKWFDTRYDIKVQDVGSNLGNLKITPKGATKVSNIAESEAALGRASQARADLPQSKELKVKNCFIQ</sequence>
<keyword evidence="1" id="KW-0812">Transmembrane</keyword>
<dbReference type="HOGENOM" id="CLU_562421_0_0_6"/>
<evidence type="ECO:0000313" key="4">
    <source>
        <dbReference type="Proteomes" id="UP000005466"/>
    </source>
</evidence>
<dbReference type="CDD" id="cd14742">
    <property type="entry name" value="PAAR_RHS"/>
    <property type="match status" value="1"/>
</dbReference>
<feature type="transmembrane region" description="Helical" evidence="1">
    <location>
        <begin position="210"/>
        <end position="240"/>
    </location>
</feature>
<protein>
    <submittedName>
        <fullName evidence="3">Rhs family protein</fullName>
    </submittedName>
</protein>
<dbReference type="Pfam" id="PF08786">
    <property type="entry name" value="DcrB"/>
    <property type="match status" value="1"/>
</dbReference>
<comment type="caution">
    <text evidence="3">The sequence shown here is derived from an EMBL/GenBank/DDBJ whole genome shotgun (WGS) entry which is preliminary data.</text>
</comment>
<dbReference type="Pfam" id="PF25799">
    <property type="entry name" value="prePAAR_I"/>
    <property type="match status" value="1"/>
</dbReference>
<dbReference type="Proteomes" id="UP000005466">
    <property type="component" value="Unassembled WGS sequence"/>
</dbReference>
<keyword evidence="1" id="KW-1133">Transmembrane helix</keyword>
<evidence type="ECO:0000313" key="3">
    <source>
        <dbReference type="EMBL" id="EGH14070.1"/>
    </source>
</evidence>
<dbReference type="InterPro" id="IPR016123">
    <property type="entry name" value="Mog1/PsbP_a/b/a-sand"/>
</dbReference>
<feature type="transmembrane region" description="Helical" evidence="1">
    <location>
        <begin position="355"/>
        <end position="377"/>
    </location>
</feature>
<accession>F3C5Y4</accession>
<organism evidence="3 4">
    <name type="scientific">Pseudomonas savastanoi pv. glycinea str. race 4</name>
    <dbReference type="NCBI Taxonomy" id="875330"/>
    <lineage>
        <taxon>Bacteria</taxon>
        <taxon>Pseudomonadati</taxon>
        <taxon>Pseudomonadota</taxon>
        <taxon>Gammaproteobacteria</taxon>
        <taxon>Pseudomonadales</taxon>
        <taxon>Pseudomonadaceae</taxon>
        <taxon>Pseudomonas</taxon>
    </lineage>
</organism>
<evidence type="ECO:0000259" key="2">
    <source>
        <dbReference type="Pfam" id="PF25799"/>
    </source>
</evidence>
<evidence type="ECO:0000256" key="1">
    <source>
        <dbReference type="SAM" id="Phobius"/>
    </source>
</evidence>
<dbReference type="PATRIC" id="fig|875330.6.peg.2694"/>
<dbReference type="InterPro" id="IPR014894">
    <property type="entry name" value="DcrB/EagT6"/>
</dbReference>
<dbReference type="AlphaFoldDB" id="F3C5Y4"/>
<dbReference type="InterPro" id="IPR008727">
    <property type="entry name" value="PAAR_motif"/>
</dbReference>
<dbReference type="Gene3D" id="3.40.1000.10">
    <property type="entry name" value="Mog1/PsbP, alpha/beta/alpha sandwich"/>
    <property type="match status" value="1"/>
</dbReference>
<dbReference type="Pfam" id="PF05488">
    <property type="entry name" value="PAAR_motif"/>
    <property type="match status" value="1"/>
</dbReference>
<dbReference type="InterPro" id="IPR057925">
    <property type="entry name" value="prePAAR_DddA"/>
</dbReference>
<name>F3C5Y4_PSESG</name>
<dbReference type="Gene3D" id="2.60.200.60">
    <property type="match status" value="1"/>
</dbReference>
<dbReference type="SUPFAM" id="SSF55724">
    <property type="entry name" value="Mog1p/PsbP-like"/>
    <property type="match status" value="1"/>
</dbReference>
<proteinExistence type="predicted"/>
<dbReference type="EMBL" id="ADWY01000705">
    <property type="protein sequence ID" value="EGH14070.1"/>
    <property type="molecule type" value="Genomic_DNA"/>
</dbReference>
<gene>
    <name evidence="3" type="ORF">Pgy4_15624</name>
</gene>
<reference evidence="3 4" key="1">
    <citation type="journal article" date="2011" name="PLoS Pathog.">
        <title>Dynamic evolution of pathogenicity revealed by sequencing and comparative genomics of 19 Pseudomonas syringae isolates.</title>
        <authorList>
            <person name="Baltrus D.A."/>
            <person name="Nishimura M.T."/>
            <person name="Romanchuk A."/>
            <person name="Chang J.H."/>
            <person name="Mukhtar M.S."/>
            <person name="Cherkis K."/>
            <person name="Roach J."/>
            <person name="Grant S.R."/>
            <person name="Jones C.D."/>
            <person name="Dangl J.L."/>
        </authorList>
    </citation>
    <scope>NUCLEOTIDE SEQUENCE [LARGE SCALE GENOMIC DNA]</scope>
    <source>
        <strain evidence="4">race 4</strain>
    </source>
</reference>